<keyword evidence="4" id="KW-1185">Reference proteome</keyword>
<evidence type="ECO:0000313" key="3">
    <source>
        <dbReference type="EMBL" id="ORY62935.1"/>
    </source>
</evidence>
<dbReference type="GO" id="GO:0000981">
    <property type="term" value="F:DNA-binding transcription factor activity, RNA polymerase II-specific"/>
    <property type="evidence" value="ECO:0007669"/>
    <property type="project" value="InterPro"/>
</dbReference>
<evidence type="ECO:0000256" key="2">
    <source>
        <dbReference type="SAM" id="MobiDB-lite"/>
    </source>
</evidence>
<dbReference type="GO" id="GO:0008270">
    <property type="term" value="F:zinc ion binding"/>
    <property type="evidence" value="ECO:0007669"/>
    <property type="project" value="InterPro"/>
</dbReference>
<dbReference type="Proteomes" id="UP000193689">
    <property type="component" value="Unassembled WGS sequence"/>
</dbReference>
<accession>A0A1Y2DWD4</accession>
<feature type="region of interest" description="Disordered" evidence="2">
    <location>
        <begin position="158"/>
        <end position="185"/>
    </location>
</feature>
<protein>
    <submittedName>
        <fullName evidence="3">Uncharacterized protein</fullName>
    </submittedName>
</protein>
<proteinExistence type="predicted"/>
<organism evidence="3 4">
    <name type="scientific">Pseudomassariella vexata</name>
    <dbReference type="NCBI Taxonomy" id="1141098"/>
    <lineage>
        <taxon>Eukaryota</taxon>
        <taxon>Fungi</taxon>
        <taxon>Dikarya</taxon>
        <taxon>Ascomycota</taxon>
        <taxon>Pezizomycotina</taxon>
        <taxon>Sordariomycetes</taxon>
        <taxon>Xylariomycetidae</taxon>
        <taxon>Amphisphaeriales</taxon>
        <taxon>Pseudomassariaceae</taxon>
        <taxon>Pseudomassariella</taxon>
    </lineage>
</organism>
<dbReference type="PANTHER" id="PTHR35392">
    <property type="entry name" value="ZN(II)2CYS6 TRANSCRIPTION FACTOR (EUROFUNG)-RELATED-RELATED"/>
    <property type="match status" value="1"/>
</dbReference>
<dbReference type="GeneID" id="63778347"/>
<sequence>MGRKPNPLIALYFERGPKLSDNSNRYPHRCKACGEDFPKGRIDSLTGHLTRKCPAITEAERVEACLTLNGISASGSHAPKAQAQNNGAIAGGVPHVEDNWTALETLAEVSRQIEASEKHDDHAPNAQNPNFESSQVMFTDSLPAHIDSNHFELQELATLENPPSSYENRSQRETRGSEHAHRELTTEEKLHSLLAQVDGAPTESNLGSVAAAATARLNPSFLDPQLQAFTEEPTSQSVDAATTTSEMMADYTSQVTASPPVLAPPAMVPPVLAPPAMAHPVTAPHTASPHESNSHIAGSSFVGPPVTEAPAAGPNHISAWSEMTYIPDAVQAPATVSDQSQNMALTLNKGGFRMDTSSHTGARTRHTRARFDAARRREVQEVRRIGACIRCRILRKNCSKGTPCDTCRKVLSPRVWRTGCVRTKLAEQLELYTAGVQVVISQKRVNKLKACHKLTNNGVVVEASFHETGQKMVLQVAQGQPLEVTQDVNEDSSAPPTDILMIDNDKEDVPAKVENYMRHVVPELIRREPSNHVRVMLECASHVAQETDDELLKRSLDLWGLVEMMHRERHWSFLKKMSDRDSEGVLIKEAPGEHDSFTNLSTQLTAAAERKAAATSKSLLNGIQRHLQDGKTKLGFAMFLTTLVLMNSVEKTTWTFKAWEGEGLQALWPLEKQPSDYYNQGYALCELLRMLLSIRHVLPRVVEPDPDHAMVAEEENEIIRQFYQNLNVSTNFLRSRHENYTFDQTDSRSLEFLYCSHLLMPMQ</sequence>
<dbReference type="InterPro" id="IPR052973">
    <property type="entry name" value="Fungal_sec-metab_reg_TF"/>
</dbReference>
<dbReference type="PANTHER" id="PTHR35392:SF2">
    <property type="entry name" value="ZN(II)2CYS6 TRANSCRIPTION FACTOR (EUROFUNG)"/>
    <property type="match status" value="1"/>
</dbReference>
<name>A0A1Y2DWD4_9PEZI</name>
<dbReference type="InterPro" id="IPR001138">
    <property type="entry name" value="Zn2Cys6_DnaBD"/>
</dbReference>
<dbReference type="OrthoDB" id="5417895at2759"/>
<reference evidence="3 4" key="1">
    <citation type="submission" date="2016-07" db="EMBL/GenBank/DDBJ databases">
        <title>Pervasive Adenine N6-methylation of Active Genes in Fungi.</title>
        <authorList>
            <consortium name="DOE Joint Genome Institute"/>
            <person name="Mondo S.J."/>
            <person name="Dannebaum R.O."/>
            <person name="Kuo R.C."/>
            <person name="Labutti K."/>
            <person name="Haridas S."/>
            <person name="Kuo A."/>
            <person name="Salamov A."/>
            <person name="Ahrendt S.R."/>
            <person name="Lipzen A."/>
            <person name="Sullivan W."/>
            <person name="Andreopoulos W.B."/>
            <person name="Clum A."/>
            <person name="Lindquist E."/>
            <person name="Daum C."/>
            <person name="Ramamoorthy G.K."/>
            <person name="Gryganskyi A."/>
            <person name="Culley D."/>
            <person name="Magnuson J.K."/>
            <person name="James T.Y."/>
            <person name="O'Malley M.A."/>
            <person name="Stajich J.E."/>
            <person name="Spatafora J.W."/>
            <person name="Visel A."/>
            <person name="Grigoriev I.V."/>
        </authorList>
    </citation>
    <scope>NUCLEOTIDE SEQUENCE [LARGE SCALE GENOMIC DNA]</scope>
    <source>
        <strain evidence="3 4">CBS 129021</strain>
    </source>
</reference>
<evidence type="ECO:0000313" key="4">
    <source>
        <dbReference type="Proteomes" id="UP000193689"/>
    </source>
</evidence>
<keyword evidence="1" id="KW-0539">Nucleus</keyword>
<evidence type="ECO:0000256" key="1">
    <source>
        <dbReference type="ARBA" id="ARBA00023242"/>
    </source>
</evidence>
<dbReference type="InParanoid" id="A0A1Y2DWD4"/>
<dbReference type="EMBL" id="MCFJ01000008">
    <property type="protein sequence ID" value="ORY62935.1"/>
    <property type="molecule type" value="Genomic_DNA"/>
</dbReference>
<dbReference type="RefSeq" id="XP_040714592.1">
    <property type="nucleotide sequence ID" value="XM_040862135.1"/>
</dbReference>
<feature type="compositionally biased region" description="Basic and acidic residues" evidence="2">
    <location>
        <begin position="169"/>
        <end position="185"/>
    </location>
</feature>
<gene>
    <name evidence="3" type="ORF">BCR38DRAFT_458208</name>
</gene>
<dbReference type="STRING" id="1141098.A0A1Y2DWD4"/>
<dbReference type="AlphaFoldDB" id="A0A1Y2DWD4"/>
<dbReference type="CDD" id="cd00067">
    <property type="entry name" value="GAL4"/>
    <property type="match status" value="1"/>
</dbReference>
<comment type="caution">
    <text evidence="3">The sequence shown here is derived from an EMBL/GenBank/DDBJ whole genome shotgun (WGS) entry which is preliminary data.</text>
</comment>